<dbReference type="EMBL" id="JAAWVQ010104631">
    <property type="protein sequence ID" value="MBN3281037.1"/>
    <property type="molecule type" value="Genomic_DNA"/>
</dbReference>
<feature type="domain" description="Connexin N-terminal" evidence="13">
    <location>
        <begin position="43"/>
        <end position="76"/>
    </location>
</feature>
<dbReference type="SMART" id="SM00037">
    <property type="entry name" value="CNX"/>
    <property type="match status" value="1"/>
</dbReference>
<comment type="function">
    <text evidence="9">One gap junction consists of a cluster of closely packed pairs of transmembrane channels, the connexons, through which materials of low MW diffuse from one cell to a neighboring cell.</text>
</comment>
<feature type="transmembrane region" description="Helical" evidence="12">
    <location>
        <begin position="20"/>
        <end position="41"/>
    </location>
</feature>
<evidence type="ECO:0000313" key="15">
    <source>
        <dbReference type="EMBL" id="MBN3281037.1"/>
    </source>
</evidence>
<dbReference type="InterPro" id="IPR019570">
    <property type="entry name" value="Connexin_CCC"/>
</dbReference>
<keyword evidence="16" id="KW-1185">Reference proteome</keyword>
<dbReference type="InterPro" id="IPR017990">
    <property type="entry name" value="Connexin_CS"/>
</dbReference>
<dbReference type="Pfam" id="PF00029">
    <property type="entry name" value="Connexin"/>
    <property type="match status" value="1"/>
</dbReference>
<comment type="caution">
    <text evidence="15">The sequence shown here is derived from an EMBL/GenBank/DDBJ whole genome shotgun (WGS) entry which is preliminary data.</text>
</comment>
<keyword evidence="6" id="KW-0965">Cell junction</keyword>
<feature type="non-terminal residue" evidence="15">
    <location>
        <position position="575"/>
    </location>
</feature>
<dbReference type="PROSITE" id="PS00407">
    <property type="entry name" value="CONNEXINS_1"/>
    <property type="match status" value="1"/>
</dbReference>
<keyword evidence="4 9" id="KW-0812">Transmembrane</keyword>
<evidence type="ECO:0000256" key="7">
    <source>
        <dbReference type="ARBA" id="ARBA00022989"/>
    </source>
</evidence>
<keyword evidence="8 12" id="KW-0472">Membrane</keyword>
<dbReference type="PRINTS" id="PR00206">
    <property type="entry name" value="CONNEXIN"/>
</dbReference>
<protein>
    <recommendedName>
        <fullName evidence="9">Gap junction protein</fullName>
    </recommendedName>
</protein>
<keyword evidence="5 9" id="KW-0303">Gap junction</keyword>
<evidence type="ECO:0000256" key="6">
    <source>
        <dbReference type="ARBA" id="ARBA00022949"/>
    </source>
</evidence>
<proteinExistence type="inferred from homology"/>
<dbReference type="InterPro" id="IPR013092">
    <property type="entry name" value="Connexin_N"/>
</dbReference>
<feature type="compositionally biased region" description="Polar residues" evidence="11">
    <location>
        <begin position="409"/>
        <end position="421"/>
    </location>
</feature>
<evidence type="ECO:0000256" key="4">
    <source>
        <dbReference type="ARBA" id="ARBA00022692"/>
    </source>
</evidence>
<accession>A0ABS2Y323</accession>
<dbReference type="PROSITE" id="PS00408">
    <property type="entry name" value="CONNEXINS_2"/>
    <property type="match status" value="1"/>
</dbReference>
<feature type="compositionally biased region" description="Basic and acidic residues" evidence="11">
    <location>
        <begin position="297"/>
        <end position="317"/>
    </location>
</feature>
<dbReference type="Gene3D" id="1.20.1440.80">
    <property type="entry name" value="Gap junction channel protein cysteine-rich domain"/>
    <property type="match status" value="1"/>
</dbReference>
<evidence type="ECO:0000256" key="10">
    <source>
        <dbReference type="SAM" id="Coils"/>
    </source>
</evidence>
<comment type="subunit">
    <text evidence="9">A connexon is composed of a hexamer of connexins.</text>
</comment>
<keyword evidence="10" id="KW-0175">Coiled coil</keyword>
<feature type="compositionally biased region" description="Polar residues" evidence="11">
    <location>
        <begin position="283"/>
        <end position="295"/>
    </location>
</feature>
<keyword evidence="7 12" id="KW-1133">Transmembrane helix</keyword>
<dbReference type="PANTHER" id="PTHR11984">
    <property type="entry name" value="CONNEXIN"/>
    <property type="match status" value="1"/>
</dbReference>
<name>A0ABS2Y323_POLSP</name>
<dbReference type="PANTHER" id="PTHR11984:SF9">
    <property type="entry name" value="GAP JUNCTION ALPHA-10 PROTEIN"/>
    <property type="match status" value="1"/>
</dbReference>
<dbReference type="SMART" id="SM01089">
    <property type="entry name" value="Connexin_CCC"/>
    <property type="match status" value="1"/>
</dbReference>
<evidence type="ECO:0000256" key="1">
    <source>
        <dbReference type="ARBA" id="ARBA00004610"/>
    </source>
</evidence>
<evidence type="ECO:0000256" key="5">
    <source>
        <dbReference type="ARBA" id="ARBA00022868"/>
    </source>
</evidence>
<feature type="region of interest" description="Disordered" evidence="11">
    <location>
        <begin position="375"/>
        <end position="445"/>
    </location>
</feature>
<feature type="region of interest" description="Disordered" evidence="11">
    <location>
        <begin position="283"/>
        <end position="330"/>
    </location>
</feature>
<evidence type="ECO:0000256" key="9">
    <source>
        <dbReference type="RuleBase" id="RU000630"/>
    </source>
</evidence>
<keyword evidence="3" id="KW-1003">Cell membrane</keyword>
<feature type="transmembrane region" description="Helical" evidence="12">
    <location>
        <begin position="210"/>
        <end position="228"/>
    </location>
</feature>
<evidence type="ECO:0000256" key="12">
    <source>
        <dbReference type="SAM" id="Phobius"/>
    </source>
</evidence>
<evidence type="ECO:0000256" key="3">
    <source>
        <dbReference type="ARBA" id="ARBA00022475"/>
    </source>
</evidence>
<gene>
    <name evidence="15" type="primary">Gja10</name>
    <name evidence="15" type="ORF">GTO93_0002999</name>
</gene>
<organism evidence="15 16">
    <name type="scientific">Polyodon spathula</name>
    <name type="common">North American paddlefish</name>
    <name type="synonym">Squalus spathula</name>
    <dbReference type="NCBI Taxonomy" id="7913"/>
    <lineage>
        <taxon>Eukaryota</taxon>
        <taxon>Metazoa</taxon>
        <taxon>Chordata</taxon>
        <taxon>Craniata</taxon>
        <taxon>Vertebrata</taxon>
        <taxon>Euteleostomi</taxon>
        <taxon>Actinopterygii</taxon>
        <taxon>Chondrostei</taxon>
        <taxon>Acipenseriformes</taxon>
        <taxon>Polyodontidae</taxon>
        <taxon>Polyodon</taxon>
    </lineage>
</organism>
<feature type="compositionally biased region" description="Low complexity" evidence="11">
    <location>
        <begin position="393"/>
        <end position="408"/>
    </location>
</feature>
<evidence type="ECO:0000256" key="2">
    <source>
        <dbReference type="ARBA" id="ARBA00004651"/>
    </source>
</evidence>
<reference evidence="15" key="1">
    <citation type="journal article" date="2021" name="Cell">
        <title>Tracing the genetic footprints of vertebrate landing in non-teleost ray-finned fishes.</title>
        <authorList>
            <person name="Bi X."/>
            <person name="Wang K."/>
            <person name="Yang L."/>
            <person name="Pan H."/>
            <person name="Jiang H."/>
            <person name="Wei Q."/>
            <person name="Fang M."/>
            <person name="Yu H."/>
            <person name="Zhu C."/>
            <person name="Cai Y."/>
            <person name="He Y."/>
            <person name="Gan X."/>
            <person name="Zeng H."/>
            <person name="Yu D."/>
            <person name="Zhu Y."/>
            <person name="Jiang H."/>
            <person name="Qiu Q."/>
            <person name="Yang H."/>
            <person name="Zhang Y.E."/>
            <person name="Wang W."/>
            <person name="Zhu M."/>
            <person name="He S."/>
            <person name="Zhang G."/>
        </authorList>
    </citation>
    <scope>NUCLEOTIDE SEQUENCE</scope>
    <source>
        <strain evidence="15">Pddl_001</strain>
    </source>
</reference>
<dbReference type="InterPro" id="IPR038359">
    <property type="entry name" value="Connexin_N_sf"/>
</dbReference>
<dbReference type="Proteomes" id="UP001166093">
    <property type="component" value="Unassembled WGS sequence"/>
</dbReference>
<evidence type="ECO:0000256" key="11">
    <source>
        <dbReference type="SAM" id="MobiDB-lite"/>
    </source>
</evidence>
<sequence>MGDWNLLGSILEEVHIHSTIVGKIWLTILFIFRMLILGVAAEDVWDDEQVEFICNTEQPGCRNVCYDKAFPISLIRYWVLQIIFVSSPSLVYMGHALYRLRVLEKERQKKAVQLRAELEGIELILEEHKRMERELRKLEEQKKVNKAPLRGSLLRTYVFHILTRSVVEVGFMVGQYVLYGFQFDPLYKCTRMPCPNTVDCFVSRPTEKTIFMFFMLCIAAVSLFLNILEISHLGVKKIKQTLYGRTVRHGTEEDLSVYKSKKNSMVQQVCILTNSSPHKMVPLTQTSERSQSQLHAQRLDKASERRNTLEAQDRSCSSDDSNNRFQQNGIGENSNQLQQAALPPKTSFQSSQLEIPAAERNALYKQSRVSCCKDYAEDRSDSPDSGHYPSTRKASVLSKVVSESKLPSRSGSPDSRNGSGSESKHLGKGESPPMTAPPSGRRMSMASSALTEITGRDMRFRYEITGWDMRFRYEITRRDIRFRYEITRRDMRFRYEITRRDMRFRYEITGRDMCFRYEITRRDMRFRYEITGRDMCFRYEITGRDMRFRYVYFLIHTCKYYIVFPEARFLKLQTI</sequence>
<evidence type="ECO:0000313" key="16">
    <source>
        <dbReference type="Proteomes" id="UP001166093"/>
    </source>
</evidence>
<comment type="subcellular location">
    <subcellularLocation>
        <location evidence="1">Cell junction</location>
        <location evidence="1">Gap junction</location>
    </subcellularLocation>
    <subcellularLocation>
        <location evidence="2 9">Cell membrane</location>
        <topology evidence="2 9">Multi-pass membrane protein</topology>
    </subcellularLocation>
</comment>
<feature type="compositionally biased region" description="Basic and acidic residues" evidence="11">
    <location>
        <begin position="375"/>
        <end position="384"/>
    </location>
</feature>
<evidence type="ECO:0000259" key="14">
    <source>
        <dbReference type="SMART" id="SM01089"/>
    </source>
</evidence>
<feature type="non-terminal residue" evidence="15">
    <location>
        <position position="1"/>
    </location>
</feature>
<dbReference type="InterPro" id="IPR000500">
    <property type="entry name" value="Connexin"/>
</dbReference>
<feature type="transmembrane region" description="Helical" evidence="12">
    <location>
        <begin position="78"/>
        <end position="100"/>
    </location>
</feature>
<comment type="similarity">
    <text evidence="9">Belongs to the connexin family.</text>
</comment>
<feature type="domain" description="Connexin cysteine-rich" evidence="14">
    <location>
        <begin position="167"/>
        <end position="233"/>
    </location>
</feature>
<evidence type="ECO:0000259" key="13">
    <source>
        <dbReference type="SMART" id="SM00037"/>
    </source>
</evidence>
<evidence type="ECO:0000256" key="8">
    <source>
        <dbReference type="ARBA" id="ARBA00023136"/>
    </source>
</evidence>
<feature type="coiled-coil region" evidence="10">
    <location>
        <begin position="111"/>
        <end position="141"/>
    </location>
</feature>